<proteinExistence type="predicted"/>
<dbReference type="SUPFAM" id="SSF47413">
    <property type="entry name" value="lambda repressor-like DNA-binding domains"/>
    <property type="match status" value="1"/>
</dbReference>
<dbReference type="OrthoDB" id="1932243at2"/>
<gene>
    <name evidence="2" type="ORF">A7L45_16475</name>
</gene>
<protein>
    <submittedName>
        <fullName evidence="2">XRE family transcriptional regulator</fullName>
    </submittedName>
</protein>
<feature type="domain" description="HTH cro/C1-type" evidence="1">
    <location>
        <begin position="5"/>
        <end position="59"/>
    </location>
</feature>
<reference evidence="3" key="1">
    <citation type="journal article" date="2016" name="Front. Microbiol.">
        <title>Complete Genome Sequence of Clostridium estertheticum DSM 8809, a Microbe Identified in Spoiled Vacuum Packed Beef.</title>
        <authorList>
            <person name="Yu Z."/>
            <person name="Gunn L."/>
            <person name="Brennan E."/>
            <person name="Reid R."/>
            <person name="Wall P.G."/>
            <person name="Gaora O.P."/>
            <person name="Hurley D."/>
            <person name="Bolton D."/>
            <person name="Fanning S."/>
        </authorList>
    </citation>
    <scope>NUCLEOTIDE SEQUENCE [LARGE SCALE GENOMIC DNA]</scope>
    <source>
        <strain evidence="3">DSM 8809</strain>
    </source>
</reference>
<evidence type="ECO:0000259" key="1">
    <source>
        <dbReference type="PROSITE" id="PS50943"/>
    </source>
</evidence>
<dbReference type="InterPro" id="IPR001387">
    <property type="entry name" value="Cro/C1-type_HTH"/>
</dbReference>
<dbReference type="CDD" id="cd00093">
    <property type="entry name" value="HTH_XRE"/>
    <property type="match status" value="1"/>
</dbReference>
<accession>A0A1J0GJV2</accession>
<dbReference type="Gene3D" id="1.10.260.40">
    <property type="entry name" value="lambda repressor-like DNA-binding domains"/>
    <property type="match status" value="1"/>
</dbReference>
<dbReference type="Proteomes" id="UP000182569">
    <property type="component" value="Chromosome"/>
</dbReference>
<dbReference type="PROSITE" id="PS50943">
    <property type="entry name" value="HTH_CROC1"/>
    <property type="match status" value="1"/>
</dbReference>
<dbReference type="InterPro" id="IPR010982">
    <property type="entry name" value="Lambda_DNA-bd_dom_sf"/>
</dbReference>
<dbReference type="AlphaFoldDB" id="A0A1J0GJV2"/>
<name>A0A1J0GJV2_9CLOT</name>
<dbReference type="EMBL" id="CP015756">
    <property type="protein sequence ID" value="APC41559.1"/>
    <property type="molecule type" value="Genomic_DNA"/>
</dbReference>
<dbReference type="SMART" id="SM00530">
    <property type="entry name" value="HTH_XRE"/>
    <property type="match status" value="1"/>
</dbReference>
<evidence type="ECO:0000313" key="3">
    <source>
        <dbReference type="Proteomes" id="UP000182569"/>
    </source>
</evidence>
<dbReference type="RefSeq" id="WP_071613851.1">
    <property type="nucleotide sequence ID" value="NZ_CP015756.1"/>
</dbReference>
<dbReference type="KEGG" id="ceu:A7L45_16475"/>
<keyword evidence="3" id="KW-1185">Reference proteome</keyword>
<dbReference type="GO" id="GO:0003677">
    <property type="term" value="F:DNA binding"/>
    <property type="evidence" value="ECO:0007669"/>
    <property type="project" value="InterPro"/>
</dbReference>
<dbReference type="Pfam" id="PF13443">
    <property type="entry name" value="HTH_26"/>
    <property type="match status" value="1"/>
</dbReference>
<organism evidence="2 3">
    <name type="scientific">Clostridium estertheticum subsp. estertheticum</name>
    <dbReference type="NCBI Taxonomy" id="1552"/>
    <lineage>
        <taxon>Bacteria</taxon>
        <taxon>Bacillati</taxon>
        <taxon>Bacillota</taxon>
        <taxon>Clostridia</taxon>
        <taxon>Eubacteriales</taxon>
        <taxon>Clostridiaceae</taxon>
        <taxon>Clostridium</taxon>
    </lineage>
</organism>
<dbReference type="STRING" id="1552.A7L45_16475"/>
<evidence type="ECO:0000313" key="2">
    <source>
        <dbReference type="EMBL" id="APC41559.1"/>
    </source>
</evidence>
<sequence>MNNKIREFIKDKGLKASDVIKETGLSKSYFYDVMNCNSIPSLTNARKISSTIGVTLDELFPNKKKGE</sequence>